<dbReference type="GO" id="GO:0006935">
    <property type="term" value="P:chemotaxis"/>
    <property type="evidence" value="ECO:0007669"/>
    <property type="project" value="TreeGrafter"/>
</dbReference>
<gene>
    <name evidence="3" type="ORF">BG60_21915</name>
</gene>
<accession>A0A656QBI4</accession>
<evidence type="ECO:0000313" key="3">
    <source>
        <dbReference type="EMBL" id="KDR26767.1"/>
    </source>
</evidence>
<dbReference type="SUPFAM" id="SSF58104">
    <property type="entry name" value="Methyl-accepting chemotaxis protein (MCP) signaling domain"/>
    <property type="match status" value="1"/>
</dbReference>
<proteinExistence type="inferred from homology"/>
<dbReference type="EMBL" id="JFHD01000031">
    <property type="protein sequence ID" value="KDR26767.1"/>
    <property type="molecule type" value="Genomic_DNA"/>
</dbReference>
<keyword evidence="4" id="KW-1185">Reference proteome</keyword>
<dbReference type="GO" id="GO:0005886">
    <property type="term" value="C:plasma membrane"/>
    <property type="evidence" value="ECO:0007669"/>
    <property type="project" value="TreeGrafter"/>
</dbReference>
<dbReference type="GO" id="GO:0004888">
    <property type="term" value="F:transmembrane signaling receptor activity"/>
    <property type="evidence" value="ECO:0007669"/>
    <property type="project" value="TreeGrafter"/>
</dbReference>
<evidence type="ECO:0000256" key="2">
    <source>
        <dbReference type="ARBA" id="ARBA00029447"/>
    </source>
</evidence>
<dbReference type="AlphaFoldDB" id="A0A656QBI4"/>
<dbReference type="PANTHER" id="PTHR43531">
    <property type="entry name" value="PROTEIN ICFG"/>
    <property type="match status" value="1"/>
</dbReference>
<comment type="similarity">
    <text evidence="2">Belongs to the methyl-accepting chemotaxis (MCP) protein family.</text>
</comment>
<dbReference type="PANTHER" id="PTHR43531:SF14">
    <property type="entry name" value="METHYL-ACCEPTING CHEMOTAXIS PROTEIN I-RELATED"/>
    <property type="match status" value="1"/>
</dbReference>
<dbReference type="Gene3D" id="1.10.287.950">
    <property type="entry name" value="Methyl-accepting chemotaxis protein"/>
    <property type="match status" value="1"/>
</dbReference>
<evidence type="ECO:0000313" key="4">
    <source>
        <dbReference type="Proteomes" id="UP000027451"/>
    </source>
</evidence>
<protein>
    <recommendedName>
        <fullName evidence="5">Methyl-accepting transducer domain-containing protein</fullName>
    </recommendedName>
</protein>
<name>A0A656QBI4_9BURK</name>
<dbReference type="Proteomes" id="UP000027451">
    <property type="component" value="Unassembled WGS sequence"/>
</dbReference>
<evidence type="ECO:0000256" key="1">
    <source>
        <dbReference type="ARBA" id="ARBA00022481"/>
    </source>
</evidence>
<reference evidence="3 4" key="1">
    <citation type="submission" date="2014-03" db="EMBL/GenBank/DDBJ databases">
        <title>Draft Genome Sequences of Four Burkholderia Strains.</title>
        <authorList>
            <person name="Liu X.Y."/>
            <person name="Li C.X."/>
            <person name="Xu J.H."/>
        </authorList>
    </citation>
    <scope>NUCLEOTIDE SEQUENCE [LARGE SCALE GENOMIC DNA]</scope>
    <source>
        <strain evidence="3 4">OP-1</strain>
    </source>
</reference>
<organism evidence="3 4">
    <name type="scientific">Caballeronia zhejiangensis</name>
    <dbReference type="NCBI Taxonomy" id="871203"/>
    <lineage>
        <taxon>Bacteria</taxon>
        <taxon>Pseudomonadati</taxon>
        <taxon>Pseudomonadota</taxon>
        <taxon>Betaproteobacteria</taxon>
        <taxon>Burkholderiales</taxon>
        <taxon>Burkholderiaceae</taxon>
        <taxon>Caballeronia</taxon>
    </lineage>
</organism>
<sequence>MKQILTSVSRVTDIMNEISSASTQQTQGIEQVGVAIVQMDAVTQQNAALVEQATAAAAALATQAEELKRAIAVFKT</sequence>
<evidence type="ECO:0008006" key="5">
    <source>
        <dbReference type="Google" id="ProtNLM"/>
    </source>
</evidence>
<keyword evidence="1" id="KW-0488">Methylation</keyword>
<comment type="caution">
    <text evidence="3">The sequence shown here is derived from an EMBL/GenBank/DDBJ whole genome shotgun (WGS) entry which is preliminary data.</text>
</comment>
<dbReference type="InterPro" id="IPR051310">
    <property type="entry name" value="MCP_chemotaxis"/>
</dbReference>